<evidence type="ECO:0000313" key="1">
    <source>
        <dbReference type="EMBL" id="QBK86192.1"/>
    </source>
</evidence>
<sequence>MSSEEDFDPDDPLLQLYIYKGTPLEQISYSKRYWWCERHRRIFYTICQLGPNRVYYIIQPEKCPNVRIGHCFLRMAGDEQYSNSGEIIVPFERSASIARGFNYDPGTIRRCDFVDDKGNVINTLNVKPAVR</sequence>
<protein>
    <submittedName>
        <fullName evidence="1">Uncharacterized protein</fullName>
    </submittedName>
</protein>
<dbReference type="EMBL" id="MK500333">
    <property type="protein sequence ID" value="QBK86192.1"/>
    <property type="molecule type" value="Genomic_DNA"/>
</dbReference>
<accession>A0A481YSI2</accession>
<proteinExistence type="predicted"/>
<name>A0A481YSI2_9VIRU</name>
<gene>
    <name evidence="1" type="ORF">LCMAC101_07870</name>
</gene>
<reference evidence="1" key="1">
    <citation type="journal article" date="2019" name="MBio">
        <title>Virus Genomes from Deep Sea Sediments Expand the Ocean Megavirome and Support Independent Origins of Viral Gigantism.</title>
        <authorList>
            <person name="Backstrom D."/>
            <person name="Yutin N."/>
            <person name="Jorgensen S.L."/>
            <person name="Dharamshi J."/>
            <person name="Homa F."/>
            <person name="Zaremba-Niedwiedzka K."/>
            <person name="Spang A."/>
            <person name="Wolf Y.I."/>
            <person name="Koonin E.V."/>
            <person name="Ettema T.J."/>
        </authorList>
    </citation>
    <scope>NUCLEOTIDE SEQUENCE</scope>
</reference>
<organism evidence="1">
    <name type="scientific">Marseillevirus LCMAC101</name>
    <dbReference type="NCBI Taxonomy" id="2506602"/>
    <lineage>
        <taxon>Viruses</taxon>
        <taxon>Varidnaviria</taxon>
        <taxon>Bamfordvirae</taxon>
        <taxon>Nucleocytoviricota</taxon>
        <taxon>Megaviricetes</taxon>
        <taxon>Pimascovirales</taxon>
        <taxon>Pimascovirales incertae sedis</taxon>
        <taxon>Marseilleviridae</taxon>
    </lineage>
</organism>